<evidence type="ECO:0000256" key="1">
    <source>
        <dbReference type="ARBA" id="ARBA00022649"/>
    </source>
</evidence>
<keyword evidence="1" id="KW-1277">Toxin-antitoxin system</keyword>
<comment type="similarity">
    <text evidence="2">Belongs to the RelE toxin family.</text>
</comment>
<keyword evidence="4" id="KW-1185">Reference proteome</keyword>
<dbReference type="InterPro" id="IPR007712">
    <property type="entry name" value="RelE/ParE_toxin"/>
</dbReference>
<dbReference type="RefSeq" id="WP_196277011.1">
    <property type="nucleotide sequence ID" value="NZ_JADQDC010000015.1"/>
</dbReference>
<evidence type="ECO:0000313" key="3">
    <source>
        <dbReference type="EMBL" id="MBF9152715.1"/>
    </source>
</evidence>
<evidence type="ECO:0000256" key="2">
    <source>
        <dbReference type="PIRNR" id="PIRNR029218"/>
    </source>
</evidence>
<dbReference type="EMBL" id="JADQDC010000015">
    <property type="protein sequence ID" value="MBF9152715.1"/>
    <property type="molecule type" value="Genomic_DNA"/>
</dbReference>
<organism evidence="3 4">
    <name type="scientific">Novosphingobium jiangmenense</name>
    <dbReference type="NCBI Taxonomy" id="2791981"/>
    <lineage>
        <taxon>Bacteria</taxon>
        <taxon>Pseudomonadati</taxon>
        <taxon>Pseudomonadota</taxon>
        <taxon>Alphaproteobacteria</taxon>
        <taxon>Sphingomonadales</taxon>
        <taxon>Sphingomonadaceae</taxon>
        <taxon>Novosphingobium</taxon>
    </lineage>
</organism>
<dbReference type="Pfam" id="PF05016">
    <property type="entry name" value="ParE_toxin"/>
    <property type="match status" value="1"/>
</dbReference>
<protein>
    <recommendedName>
        <fullName evidence="2">Toxin</fullName>
    </recommendedName>
</protein>
<name>A0ABS0HKC5_9SPHN</name>
<evidence type="ECO:0000313" key="4">
    <source>
        <dbReference type="Proteomes" id="UP000600799"/>
    </source>
</evidence>
<gene>
    <name evidence="3" type="ORF">I2488_17065</name>
</gene>
<dbReference type="Gene3D" id="3.30.2310.20">
    <property type="entry name" value="RelE-like"/>
    <property type="match status" value="1"/>
</dbReference>
<proteinExistence type="inferred from homology"/>
<dbReference type="InterPro" id="IPR035093">
    <property type="entry name" value="RelE/ParE_toxin_dom_sf"/>
</dbReference>
<dbReference type="Proteomes" id="UP000600799">
    <property type="component" value="Unassembled WGS sequence"/>
</dbReference>
<reference evidence="3 4" key="1">
    <citation type="submission" date="2020-11" db="EMBL/GenBank/DDBJ databases">
        <title>The genome sequence of Novosphingobium sp. 1Y9A.</title>
        <authorList>
            <person name="Liu Y."/>
        </authorList>
    </citation>
    <scope>NUCLEOTIDE SEQUENCE [LARGE SCALE GENOMIC DNA]</scope>
    <source>
        <strain evidence="3 4">1Y9A</strain>
    </source>
</reference>
<sequence length="94" mass="10900">MKALRFTPAAYADIDRIWDYTADLWGIDQAESYTDDIQKVCEDIAHGVKIGRPSTRRSVFKQRSGAHFIYYRMTTGSVEIIRILHGKQDVERHL</sequence>
<comment type="caution">
    <text evidence="3">The sequence shown here is derived from an EMBL/GenBank/DDBJ whole genome shotgun (WGS) entry which is preliminary data.</text>
</comment>
<dbReference type="PIRSF" id="PIRSF029218">
    <property type="entry name" value="ParE"/>
    <property type="match status" value="1"/>
</dbReference>
<accession>A0ABS0HKC5</accession>
<dbReference type="InterPro" id="IPR028344">
    <property type="entry name" value="ParE1/4"/>
</dbReference>